<dbReference type="InterPro" id="IPR005107">
    <property type="entry name" value="CO_DH_flav_C"/>
</dbReference>
<gene>
    <name evidence="5" type="ORF">T472_0219560</name>
</gene>
<dbReference type="Gene3D" id="3.30.465.10">
    <property type="match status" value="1"/>
</dbReference>
<proteinExistence type="predicted"/>
<protein>
    <submittedName>
        <fullName evidence="5">Molybdopterin dehydrogenase</fullName>
    </submittedName>
</protein>
<dbReference type="SUPFAM" id="SSF55447">
    <property type="entry name" value="CO dehydrogenase flavoprotein C-terminal domain-like"/>
    <property type="match status" value="1"/>
</dbReference>
<evidence type="ECO:0000313" key="5">
    <source>
        <dbReference type="EMBL" id="ETA78957.1"/>
    </source>
</evidence>
<dbReference type="EMBL" id="AXUN02000235">
    <property type="protein sequence ID" value="ETA78957.1"/>
    <property type="molecule type" value="Genomic_DNA"/>
</dbReference>
<dbReference type="Gene3D" id="3.30.390.50">
    <property type="entry name" value="CO dehydrogenase flavoprotein, C-terminal domain"/>
    <property type="match status" value="1"/>
</dbReference>
<dbReference type="PROSITE" id="PS51387">
    <property type="entry name" value="FAD_PCMH"/>
    <property type="match status" value="1"/>
</dbReference>
<dbReference type="Proteomes" id="UP000017747">
    <property type="component" value="Unassembled WGS sequence"/>
</dbReference>
<dbReference type="GO" id="GO:0071949">
    <property type="term" value="F:FAD binding"/>
    <property type="evidence" value="ECO:0007669"/>
    <property type="project" value="InterPro"/>
</dbReference>
<accession>V7I1Q5</accession>
<keyword evidence="2" id="KW-0274">FAD</keyword>
<dbReference type="InterPro" id="IPR016169">
    <property type="entry name" value="FAD-bd_PCMH_sub2"/>
</dbReference>
<evidence type="ECO:0000256" key="2">
    <source>
        <dbReference type="ARBA" id="ARBA00022827"/>
    </source>
</evidence>
<organism evidence="5 6">
    <name type="scientific">Youngiibacter fragilis 232.1</name>
    <dbReference type="NCBI Taxonomy" id="994573"/>
    <lineage>
        <taxon>Bacteria</taxon>
        <taxon>Bacillati</taxon>
        <taxon>Bacillota</taxon>
        <taxon>Clostridia</taxon>
        <taxon>Eubacteriales</taxon>
        <taxon>Clostridiaceae</taxon>
        <taxon>Youngiibacter</taxon>
    </lineage>
</organism>
<dbReference type="PANTHER" id="PTHR42659:SF2">
    <property type="entry name" value="XANTHINE DEHYDROGENASE SUBUNIT C-RELATED"/>
    <property type="match status" value="1"/>
</dbReference>
<dbReference type="GO" id="GO:0016491">
    <property type="term" value="F:oxidoreductase activity"/>
    <property type="evidence" value="ECO:0007669"/>
    <property type="project" value="UniProtKB-KW"/>
</dbReference>
<dbReference type="SMART" id="SM01092">
    <property type="entry name" value="CO_deh_flav_C"/>
    <property type="match status" value="1"/>
</dbReference>
<dbReference type="InterPro" id="IPR002346">
    <property type="entry name" value="Mopterin_DH_FAD-bd"/>
</dbReference>
<dbReference type="Pfam" id="PF00941">
    <property type="entry name" value="FAD_binding_5"/>
    <property type="match status" value="1"/>
</dbReference>
<dbReference type="OrthoDB" id="9803647at2"/>
<reference evidence="5 6" key="1">
    <citation type="journal article" date="2014" name="Genome Announc.">
        <title>Genome Sequence of Youngiibacter fragilis, the Type Strain of the Genus Youngiibacter.</title>
        <authorList>
            <person name="Wawrik C.B."/>
            <person name="Callaghan A.V."/>
            <person name="Stamps B.W."/>
            <person name="Wawrik B."/>
        </authorList>
    </citation>
    <scope>NUCLEOTIDE SEQUENCE [LARGE SCALE GENOMIC DNA]</scope>
    <source>
        <strain evidence="5 6">232.1</strain>
    </source>
</reference>
<keyword evidence="1" id="KW-0285">Flavoprotein</keyword>
<dbReference type="SUPFAM" id="SSF56176">
    <property type="entry name" value="FAD-binding/transporter-associated domain-like"/>
    <property type="match status" value="1"/>
</dbReference>
<keyword evidence="6" id="KW-1185">Reference proteome</keyword>
<evidence type="ECO:0000256" key="1">
    <source>
        <dbReference type="ARBA" id="ARBA00022630"/>
    </source>
</evidence>
<evidence type="ECO:0000256" key="3">
    <source>
        <dbReference type="ARBA" id="ARBA00023002"/>
    </source>
</evidence>
<dbReference type="PATRIC" id="fig|994573.3.peg.3725"/>
<name>V7I1Q5_9CLOT</name>
<evidence type="ECO:0000259" key="4">
    <source>
        <dbReference type="PROSITE" id="PS51387"/>
    </source>
</evidence>
<evidence type="ECO:0000313" key="6">
    <source>
        <dbReference type="Proteomes" id="UP000017747"/>
    </source>
</evidence>
<comment type="caution">
    <text evidence="5">The sequence shown here is derived from an EMBL/GenBank/DDBJ whole genome shotgun (WGS) entry which is preliminary data.</text>
</comment>
<dbReference type="InterPro" id="IPR036683">
    <property type="entry name" value="CO_DH_flav_C_dom_sf"/>
</dbReference>
<dbReference type="InterPro" id="IPR016166">
    <property type="entry name" value="FAD-bd_PCMH"/>
</dbReference>
<dbReference type="RefSeq" id="WP_023387991.1">
    <property type="nucleotide sequence ID" value="NZ_AXUN02000235.1"/>
</dbReference>
<dbReference type="InterPro" id="IPR036318">
    <property type="entry name" value="FAD-bd_PCMH-like_sf"/>
</dbReference>
<dbReference type="STRING" id="994573.T472_0219560"/>
<dbReference type="eggNOG" id="COG1319">
    <property type="taxonomic scope" value="Bacteria"/>
</dbReference>
<feature type="domain" description="FAD-binding PCMH-type" evidence="4">
    <location>
        <begin position="1"/>
        <end position="162"/>
    </location>
</feature>
<dbReference type="InterPro" id="IPR051312">
    <property type="entry name" value="Diverse_Substr_Oxidored"/>
</dbReference>
<dbReference type="AlphaFoldDB" id="V7I1Q5"/>
<dbReference type="PANTHER" id="PTHR42659">
    <property type="entry name" value="XANTHINE DEHYDROGENASE SUBUNIT C-RELATED"/>
    <property type="match status" value="1"/>
</dbReference>
<sequence>MASIEKVVRPCSLEEAYVLNQERSRVVLGGFMWMKMGNRNIAEAIDLSGLGLDTIEESGEEFRIGSMCSLRSLELHEGIDKEFGGFVRDALHHIVGVQFRNGATVGGSVYGRFGFSDVLTCLMALDTYAELYKGGIVPLKEFAQMKPDTDILVRVIIKKDGRKASYQSQRNTRTDFPVIAAAVAVKGDTVYVAVGARPSKAGLVESTDSGLGQGSTNEEISKFSDWARDQFTYGSDMRAGGDYRKHLASVYIRRGLTELLGGEKA</sequence>
<keyword evidence="3" id="KW-0560">Oxidoreductase</keyword>